<gene>
    <name evidence="1" type="ORF">WKI68_28695</name>
</gene>
<evidence type="ECO:0000313" key="2">
    <source>
        <dbReference type="Proteomes" id="UP001382904"/>
    </source>
</evidence>
<comment type="caution">
    <text evidence="1">The sequence shown here is derived from an EMBL/GenBank/DDBJ whole genome shotgun (WGS) entry which is preliminary data.</text>
</comment>
<proteinExistence type="predicted"/>
<keyword evidence="2" id="KW-1185">Reference proteome</keyword>
<dbReference type="Proteomes" id="UP001382904">
    <property type="component" value="Unassembled WGS sequence"/>
</dbReference>
<organism evidence="1 2">
    <name type="scientific">Streptomyces caledonius</name>
    <dbReference type="NCBI Taxonomy" id="3134107"/>
    <lineage>
        <taxon>Bacteria</taxon>
        <taxon>Bacillati</taxon>
        <taxon>Actinomycetota</taxon>
        <taxon>Actinomycetes</taxon>
        <taxon>Kitasatosporales</taxon>
        <taxon>Streptomycetaceae</taxon>
        <taxon>Streptomyces</taxon>
    </lineage>
</organism>
<accession>A0ABU8U8J4</accession>
<name>A0ABU8U8J4_9ACTN</name>
<protein>
    <submittedName>
        <fullName evidence="1">Uncharacterized protein</fullName>
    </submittedName>
</protein>
<dbReference type="EMBL" id="JBBKAM010000002">
    <property type="protein sequence ID" value="MEJ8644224.1"/>
    <property type="molecule type" value="Genomic_DNA"/>
</dbReference>
<evidence type="ECO:0000313" key="1">
    <source>
        <dbReference type="EMBL" id="MEJ8644224.1"/>
    </source>
</evidence>
<sequence>MIISYPWYVYTSSANILADLRARDAADPADVFGAGFQVTANP</sequence>
<reference evidence="1 2" key="1">
    <citation type="submission" date="2024-03" db="EMBL/GenBank/DDBJ databases">
        <title>Novel Streptomyces species of biotechnological and ecological value are a feature of Machair soil.</title>
        <authorList>
            <person name="Prole J.R."/>
            <person name="Goodfellow M."/>
            <person name="Allenby N."/>
            <person name="Ward A.C."/>
        </authorList>
    </citation>
    <scope>NUCLEOTIDE SEQUENCE [LARGE SCALE GENOMIC DNA]</scope>
    <source>
        <strain evidence="1 2">MS1.HAVA.3</strain>
    </source>
</reference>